<proteinExistence type="predicted"/>
<feature type="non-terminal residue" evidence="2">
    <location>
        <position position="1"/>
    </location>
</feature>
<accession>A0A8J2LBH4</accession>
<feature type="compositionally biased region" description="Basic and acidic residues" evidence="1">
    <location>
        <begin position="51"/>
        <end position="72"/>
    </location>
</feature>
<feature type="compositionally biased region" description="Basic residues" evidence="1">
    <location>
        <begin position="73"/>
        <end position="85"/>
    </location>
</feature>
<dbReference type="EMBL" id="CAJVCH010563941">
    <property type="protein sequence ID" value="CAG7832203.1"/>
    <property type="molecule type" value="Genomic_DNA"/>
</dbReference>
<evidence type="ECO:0000313" key="2">
    <source>
        <dbReference type="EMBL" id="CAG7832203.1"/>
    </source>
</evidence>
<reference evidence="2" key="1">
    <citation type="submission" date="2021-06" db="EMBL/GenBank/DDBJ databases">
        <authorList>
            <person name="Hodson N. C."/>
            <person name="Mongue J. A."/>
            <person name="Jaron S. K."/>
        </authorList>
    </citation>
    <scope>NUCLEOTIDE SEQUENCE</scope>
</reference>
<dbReference type="Proteomes" id="UP000708208">
    <property type="component" value="Unassembled WGS sequence"/>
</dbReference>
<evidence type="ECO:0000256" key="1">
    <source>
        <dbReference type="SAM" id="MobiDB-lite"/>
    </source>
</evidence>
<organism evidence="2 3">
    <name type="scientific">Allacma fusca</name>
    <dbReference type="NCBI Taxonomy" id="39272"/>
    <lineage>
        <taxon>Eukaryota</taxon>
        <taxon>Metazoa</taxon>
        <taxon>Ecdysozoa</taxon>
        <taxon>Arthropoda</taxon>
        <taxon>Hexapoda</taxon>
        <taxon>Collembola</taxon>
        <taxon>Symphypleona</taxon>
        <taxon>Sminthuridae</taxon>
        <taxon>Allacma</taxon>
    </lineage>
</organism>
<protein>
    <submittedName>
        <fullName evidence="2">Uncharacterized protein</fullName>
    </submittedName>
</protein>
<comment type="caution">
    <text evidence="2">The sequence shown here is derived from an EMBL/GenBank/DDBJ whole genome shotgun (WGS) entry which is preliminary data.</text>
</comment>
<feature type="compositionally biased region" description="Polar residues" evidence="1">
    <location>
        <begin position="40"/>
        <end position="50"/>
    </location>
</feature>
<name>A0A8J2LBH4_9HEXA</name>
<evidence type="ECO:0000313" key="3">
    <source>
        <dbReference type="Proteomes" id="UP000708208"/>
    </source>
</evidence>
<dbReference type="AlphaFoldDB" id="A0A8J2LBH4"/>
<gene>
    <name evidence="2" type="ORF">AFUS01_LOCUS41900</name>
</gene>
<sequence length="85" mass="9909">IYCKYYIDREAQIKVEFLVHPHPAVQVGADVSALTEETIESSAGNKTNDNVADKEPLEKRPKISEEQRDERKQNRRNRRREKKGT</sequence>
<keyword evidence="3" id="KW-1185">Reference proteome</keyword>
<feature type="region of interest" description="Disordered" evidence="1">
    <location>
        <begin position="38"/>
        <end position="85"/>
    </location>
</feature>